<reference evidence="1 2" key="1">
    <citation type="journal article" date="2019" name="Nat. Ecol. Evol.">
        <title>Megaphylogeny resolves global patterns of mushroom evolution.</title>
        <authorList>
            <person name="Varga T."/>
            <person name="Krizsan K."/>
            <person name="Foldi C."/>
            <person name="Dima B."/>
            <person name="Sanchez-Garcia M."/>
            <person name="Sanchez-Ramirez S."/>
            <person name="Szollosi G.J."/>
            <person name="Szarkandi J.G."/>
            <person name="Papp V."/>
            <person name="Albert L."/>
            <person name="Andreopoulos W."/>
            <person name="Angelini C."/>
            <person name="Antonin V."/>
            <person name="Barry K.W."/>
            <person name="Bougher N.L."/>
            <person name="Buchanan P."/>
            <person name="Buyck B."/>
            <person name="Bense V."/>
            <person name="Catcheside P."/>
            <person name="Chovatia M."/>
            <person name="Cooper J."/>
            <person name="Damon W."/>
            <person name="Desjardin D."/>
            <person name="Finy P."/>
            <person name="Geml J."/>
            <person name="Haridas S."/>
            <person name="Hughes K."/>
            <person name="Justo A."/>
            <person name="Karasinski D."/>
            <person name="Kautmanova I."/>
            <person name="Kiss B."/>
            <person name="Kocsube S."/>
            <person name="Kotiranta H."/>
            <person name="LaButti K.M."/>
            <person name="Lechner B.E."/>
            <person name="Liimatainen K."/>
            <person name="Lipzen A."/>
            <person name="Lukacs Z."/>
            <person name="Mihaltcheva S."/>
            <person name="Morgado L.N."/>
            <person name="Niskanen T."/>
            <person name="Noordeloos M.E."/>
            <person name="Ohm R.A."/>
            <person name="Ortiz-Santana B."/>
            <person name="Ovrebo C."/>
            <person name="Racz N."/>
            <person name="Riley R."/>
            <person name="Savchenko A."/>
            <person name="Shiryaev A."/>
            <person name="Soop K."/>
            <person name="Spirin V."/>
            <person name="Szebenyi C."/>
            <person name="Tomsovsky M."/>
            <person name="Tulloss R.E."/>
            <person name="Uehling J."/>
            <person name="Grigoriev I.V."/>
            <person name="Vagvolgyi C."/>
            <person name="Papp T."/>
            <person name="Martin F.M."/>
            <person name="Miettinen O."/>
            <person name="Hibbett D.S."/>
            <person name="Nagy L.G."/>
        </authorList>
    </citation>
    <scope>NUCLEOTIDE SEQUENCE [LARGE SCALE GENOMIC DNA]</scope>
    <source>
        <strain evidence="1 2">NL-1719</strain>
    </source>
</reference>
<accession>A0ACD3AKK5</accession>
<evidence type="ECO:0000313" key="1">
    <source>
        <dbReference type="EMBL" id="TFK65834.1"/>
    </source>
</evidence>
<sequence>MQLSRDTVRERLSSIGLGLFPVPLDKHAQDDAFSRHFIQSIYGGNIQQTSPTIIEKYYQKTGIRDFLYLNLLFHPHAPEVPGAPGMYFSIGRYPAGEWDELMTLFTRLDSNIWGYMGLYQMTPAPSLTKEEWREQSEKMQNTWANAICKDSWGDRVRARILCRKQLGRVSTQEEEDEAYADKTFMTVKPEEVRQAFLNGEELLRVWTMKCVGYNPDLQLNLIENFKTWVPKKRAKGTKKSKPRGKKSGRGGGSTTGRKRKRQEPESEPETDDEGADQDVVVLGDDEE</sequence>
<dbReference type="EMBL" id="ML208424">
    <property type="protein sequence ID" value="TFK65834.1"/>
    <property type="molecule type" value="Genomic_DNA"/>
</dbReference>
<name>A0ACD3AKK5_9AGAR</name>
<dbReference type="Proteomes" id="UP000308600">
    <property type="component" value="Unassembled WGS sequence"/>
</dbReference>
<evidence type="ECO:0000313" key="2">
    <source>
        <dbReference type="Proteomes" id="UP000308600"/>
    </source>
</evidence>
<organism evidence="1 2">
    <name type="scientific">Pluteus cervinus</name>
    <dbReference type="NCBI Taxonomy" id="181527"/>
    <lineage>
        <taxon>Eukaryota</taxon>
        <taxon>Fungi</taxon>
        <taxon>Dikarya</taxon>
        <taxon>Basidiomycota</taxon>
        <taxon>Agaricomycotina</taxon>
        <taxon>Agaricomycetes</taxon>
        <taxon>Agaricomycetidae</taxon>
        <taxon>Agaricales</taxon>
        <taxon>Pluteineae</taxon>
        <taxon>Pluteaceae</taxon>
        <taxon>Pluteus</taxon>
    </lineage>
</organism>
<protein>
    <submittedName>
        <fullName evidence="1">Uncharacterized protein</fullName>
    </submittedName>
</protein>
<keyword evidence="2" id="KW-1185">Reference proteome</keyword>
<proteinExistence type="predicted"/>
<gene>
    <name evidence="1" type="ORF">BDN72DRAFT_772867</name>
</gene>